<dbReference type="OrthoDB" id="9804790at2"/>
<evidence type="ECO:0000313" key="8">
    <source>
        <dbReference type="Proteomes" id="UP000092573"/>
    </source>
</evidence>
<evidence type="ECO:0000259" key="6">
    <source>
        <dbReference type="Pfam" id="PF00248"/>
    </source>
</evidence>
<dbReference type="PANTHER" id="PTHR43827">
    <property type="entry name" value="2,5-DIKETO-D-GLUCONIC ACID REDUCTASE"/>
    <property type="match status" value="1"/>
</dbReference>
<feature type="binding site" evidence="4">
    <location>
        <position position="116"/>
    </location>
    <ligand>
        <name>substrate</name>
    </ligand>
</feature>
<reference evidence="7 8" key="1">
    <citation type="submission" date="2016-01" db="EMBL/GenBank/DDBJ databases">
        <title>Complete Genome Sequence of Paenibacillus yonginensis DCY84, a novel Plant Growth-Promoting Bacteria with Elicitation of Induced Systemic Resistance.</title>
        <authorList>
            <person name="Kim Y.J."/>
            <person name="Yang D.C."/>
            <person name="Sukweenadhi J."/>
        </authorList>
    </citation>
    <scope>NUCLEOTIDE SEQUENCE [LARGE SCALE GENOMIC DNA]</scope>
    <source>
        <strain evidence="7 8">DCY84</strain>
    </source>
</reference>
<sequence>MSLNLQSTVQLNNGTQMPWFGLGVFQVEEGAELEAAVAAAIKNGYRSIDTAAIYGNEQGVGNGIRQGLEAAGLKREDLFVTSKVWNADLGFEETLAAFEVSLNKLGLEYLDLYLIHWPKEGKYKAAWKAMETLYKQGKIKVIGVSNFQIHHLEDLLADAEVVPAVNQIELHPRLTQKELRDYCKQKGIQIEAWSPLMQGQLLDNEELKAIGAKYGKSVTQVILRWDIQNGIVTIPKSTKEHRIIENASIFDFELSAEDMAAIDAMNQNHRVGPDPDNFDF</sequence>
<dbReference type="STRING" id="1462996.AWM70_19980"/>
<dbReference type="InterPro" id="IPR018170">
    <property type="entry name" value="Aldo/ket_reductase_CS"/>
</dbReference>
<keyword evidence="2" id="KW-0560">Oxidoreductase</keyword>
<dbReference type="Pfam" id="PF00248">
    <property type="entry name" value="Aldo_ket_red"/>
    <property type="match status" value="1"/>
</dbReference>
<dbReference type="PROSITE" id="PS00062">
    <property type="entry name" value="ALDOKETO_REDUCTASE_2"/>
    <property type="match status" value="1"/>
</dbReference>
<dbReference type="SUPFAM" id="SSF51430">
    <property type="entry name" value="NAD(P)-linked oxidoreductase"/>
    <property type="match status" value="1"/>
</dbReference>
<dbReference type="InterPro" id="IPR023210">
    <property type="entry name" value="NADP_OxRdtase_dom"/>
</dbReference>
<feature type="active site" description="Proton donor" evidence="3">
    <location>
        <position position="54"/>
    </location>
</feature>
<dbReference type="GO" id="GO:0016491">
    <property type="term" value="F:oxidoreductase activity"/>
    <property type="evidence" value="ECO:0007669"/>
    <property type="project" value="UniProtKB-KW"/>
</dbReference>
<evidence type="ECO:0000256" key="1">
    <source>
        <dbReference type="ARBA" id="ARBA00007905"/>
    </source>
</evidence>
<dbReference type="InterPro" id="IPR036812">
    <property type="entry name" value="NAD(P)_OxRdtase_dom_sf"/>
</dbReference>
<dbReference type="PANTHER" id="PTHR43827:SF1">
    <property type="entry name" value="2,5-DIKETO-D-GLUCONIC ACID REDUCTASE"/>
    <property type="match status" value="1"/>
</dbReference>
<dbReference type="KEGG" id="pyg:AWM70_19980"/>
<accession>A0A1B1N5B4</accession>
<evidence type="ECO:0000256" key="3">
    <source>
        <dbReference type="PIRSR" id="PIRSR000097-1"/>
    </source>
</evidence>
<keyword evidence="8" id="KW-1185">Reference proteome</keyword>
<dbReference type="InterPro" id="IPR044500">
    <property type="entry name" value="AKR5G"/>
</dbReference>
<feature type="site" description="Lowers pKa of active site Tyr" evidence="5">
    <location>
        <position position="83"/>
    </location>
</feature>
<evidence type="ECO:0000313" key="7">
    <source>
        <dbReference type="EMBL" id="ANS76575.1"/>
    </source>
</evidence>
<feature type="domain" description="NADP-dependent oxidoreductase" evidence="6">
    <location>
        <begin position="31"/>
        <end position="266"/>
    </location>
</feature>
<proteinExistence type="inferred from homology"/>
<comment type="similarity">
    <text evidence="1">Belongs to the aldo/keto reductase family.</text>
</comment>
<dbReference type="InterPro" id="IPR020471">
    <property type="entry name" value="AKR"/>
</dbReference>
<name>A0A1B1N5B4_9BACL</name>
<dbReference type="EMBL" id="CP014167">
    <property type="protein sequence ID" value="ANS76575.1"/>
    <property type="molecule type" value="Genomic_DNA"/>
</dbReference>
<dbReference type="FunFam" id="3.20.20.100:FF:000015">
    <property type="entry name" value="Oxidoreductase, aldo/keto reductase family"/>
    <property type="match status" value="1"/>
</dbReference>
<evidence type="ECO:0000256" key="5">
    <source>
        <dbReference type="PIRSR" id="PIRSR000097-3"/>
    </source>
</evidence>
<dbReference type="PRINTS" id="PR00069">
    <property type="entry name" value="ALDKETRDTASE"/>
</dbReference>
<dbReference type="AlphaFoldDB" id="A0A1B1N5B4"/>
<evidence type="ECO:0000256" key="2">
    <source>
        <dbReference type="ARBA" id="ARBA00023002"/>
    </source>
</evidence>
<dbReference type="PROSITE" id="PS00063">
    <property type="entry name" value="ALDOKETO_REDUCTASE_3"/>
    <property type="match status" value="1"/>
</dbReference>
<dbReference type="Gene3D" id="3.20.20.100">
    <property type="entry name" value="NADP-dependent oxidoreductase domain"/>
    <property type="match status" value="1"/>
</dbReference>
<evidence type="ECO:0000256" key="4">
    <source>
        <dbReference type="PIRSR" id="PIRSR000097-2"/>
    </source>
</evidence>
<organism evidence="7 8">
    <name type="scientific">Paenibacillus yonginensis</name>
    <dbReference type="NCBI Taxonomy" id="1462996"/>
    <lineage>
        <taxon>Bacteria</taxon>
        <taxon>Bacillati</taxon>
        <taxon>Bacillota</taxon>
        <taxon>Bacilli</taxon>
        <taxon>Bacillales</taxon>
        <taxon>Paenibacillaceae</taxon>
        <taxon>Paenibacillus</taxon>
    </lineage>
</organism>
<dbReference type="CDD" id="cd19157">
    <property type="entry name" value="AKR_AKR5G1-3"/>
    <property type="match status" value="1"/>
</dbReference>
<protein>
    <submittedName>
        <fullName evidence="7">Glyoxal reductase</fullName>
    </submittedName>
</protein>
<dbReference type="PROSITE" id="PS00798">
    <property type="entry name" value="ALDOKETO_REDUCTASE_1"/>
    <property type="match status" value="1"/>
</dbReference>
<dbReference type="RefSeq" id="WP_068699368.1">
    <property type="nucleotide sequence ID" value="NZ_CP014167.1"/>
</dbReference>
<gene>
    <name evidence="7" type="ORF">AWM70_19980</name>
</gene>
<dbReference type="Proteomes" id="UP000092573">
    <property type="component" value="Chromosome"/>
</dbReference>
<dbReference type="PIRSF" id="PIRSF000097">
    <property type="entry name" value="AKR"/>
    <property type="match status" value="1"/>
</dbReference>